<keyword evidence="4 6" id="KW-0472">Membrane</keyword>
<evidence type="ECO:0000256" key="6">
    <source>
        <dbReference type="SAM" id="Phobius"/>
    </source>
</evidence>
<organism evidence="8 9">
    <name type="scientific">Lepraria neglecta</name>
    <dbReference type="NCBI Taxonomy" id="209136"/>
    <lineage>
        <taxon>Eukaryota</taxon>
        <taxon>Fungi</taxon>
        <taxon>Dikarya</taxon>
        <taxon>Ascomycota</taxon>
        <taxon>Pezizomycotina</taxon>
        <taxon>Lecanoromycetes</taxon>
        <taxon>OSLEUM clade</taxon>
        <taxon>Lecanoromycetidae</taxon>
        <taxon>Lecanorales</taxon>
        <taxon>Lecanorineae</taxon>
        <taxon>Stereocaulaceae</taxon>
        <taxon>Lepraria</taxon>
    </lineage>
</organism>
<gene>
    <name evidence="8" type="ORF">OEA41_007829</name>
</gene>
<evidence type="ECO:0000313" key="9">
    <source>
        <dbReference type="Proteomes" id="UP001276659"/>
    </source>
</evidence>
<feature type="transmembrane region" description="Helical" evidence="6">
    <location>
        <begin position="53"/>
        <end position="74"/>
    </location>
</feature>
<feature type="transmembrane region" description="Helical" evidence="6">
    <location>
        <begin position="183"/>
        <end position="201"/>
    </location>
</feature>
<dbReference type="GO" id="GO:0016020">
    <property type="term" value="C:membrane"/>
    <property type="evidence" value="ECO:0007669"/>
    <property type="project" value="UniProtKB-SubCell"/>
</dbReference>
<evidence type="ECO:0000259" key="7">
    <source>
        <dbReference type="Pfam" id="PF20684"/>
    </source>
</evidence>
<comment type="similarity">
    <text evidence="5">Belongs to the SAT4 family.</text>
</comment>
<protein>
    <recommendedName>
        <fullName evidence="7">Rhodopsin domain-containing protein</fullName>
    </recommendedName>
</protein>
<evidence type="ECO:0000256" key="2">
    <source>
        <dbReference type="ARBA" id="ARBA00022692"/>
    </source>
</evidence>
<evidence type="ECO:0000256" key="3">
    <source>
        <dbReference type="ARBA" id="ARBA00022989"/>
    </source>
</evidence>
<dbReference type="PANTHER" id="PTHR33048">
    <property type="entry name" value="PTH11-LIKE INTEGRAL MEMBRANE PROTEIN (AFU_ORTHOLOGUE AFUA_5G11245)"/>
    <property type="match status" value="1"/>
</dbReference>
<dbReference type="Proteomes" id="UP001276659">
    <property type="component" value="Unassembled WGS sequence"/>
</dbReference>
<sequence>MADTDASLPKDLYQDDGYRLTTVACVFSVLCIIVVAARFYATRLKKAQIGPDEWMCIPALVACLALNANCIAFVEVGGAGRHVQTITDPEVLVRWGKCLYSQIILYSFAIALPKLAILLFYLRIFPNSRFKMAVYILGFMVLGWGFGVIFSSIFQCSPISYAWTMSPTGHCINLLAFYRWVSLPNLLADVVMVLLPVNMVWKLQMTVRQNLALSGVFLMGGM</sequence>
<dbReference type="AlphaFoldDB" id="A0AAD9ZDF3"/>
<comment type="subcellular location">
    <subcellularLocation>
        <location evidence="1">Membrane</location>
        <topology evidence="1">Multi-pass membrane protein</topology>
    </subcellularLocation>
</comment>
<dbReference type="PANTHER" id="PTHR33048:SF47">
    <property type="entry name" value="INTEGRAL MEMBRANE PROTEIN-RELATED"/>
    <property type="match status" value="1"/>
</dbReference>
<proteinExistence type="inferred from homology"/>
<keyword evidence="2 6" id="KW-0812">Transmembrane</keyword>
<feature type="transmembrane region" description="Helical" evidence="6">
    <location>
        <begin position="20"/>
        <end position="41"/>
    </location>
</feature>
<evidence type="ECO:0000256" key="5">
    <source>
        <dbReference type="ARBA" id="ARBA00038359"/>
    </source>
</evidence>
<keyword evidence="9" id="KW-1185">Reference proteome</keyword>
<feature type="transmembrane region" description="Helical" evidence="6">
    <location>
        <begin position="134"/>
        <end position="163"/>
    </location>
</feature>
<feature type="transmembrane region" description="Helical" evidence="6">
    <location>
        <begin position="103"/>
        <end position="122"/>
    </location>
</feature>
<reference evidence="8" key="1">
    <citation type="submission" date="2022-11" db="EMBL/GenBank/DDBJ databases">
        <title>Chromosomal genome sequence assembly and mating type (MAT) locus characterization of the leprose asexual lichenized fungus Lepraria neglecta (Nyl.) Erichsen.</title>
        <authorList>
            <person name="Allen J.L."/>
            <person name="Pfeffer B."/>
        </authorList>
    </citation>
    <scope>NUCLEOTIDE SEQUENCE</scope>
    <source>
        <strain evidence="8">Allen 5258</strain>
    </source>
</reference>
<dbReference type="EMBL" id="JASNWA010000004">
    <property type="protein sequence ID" value="KAK3176506.1"/>
    <property type="molecule type" value="Genomic_DNA"/>
</dbReference>
<dbReference type="InterPro" id="IPR052337">
    <property type="entry name" value="SAT4-like"/>
</dbReference>
<evidence type="ECO:0000256" key="4">
    <source>
        <dbReference type="ARBA" id="ARBA00023136"/>
    </source>
</evidence>
<evidence type="ECO:0000256" key="1">
    <source>
        <dbReference type="ARBA" id="ARBA00004141"/>
    </source>
</evidence>
<feature type="domain" description="Rhodopsin" evidence="7">
    <location>
        <begin position="37"/>
        <end position="221"/>
    </location>
</feature>
<evidence type="ECO:0000313" key="8">
    <source>
        <dbReference type="EMBL" id="KAK3176506.1"/>
    </source>
</evidence>
<accession>A0AAD9ZDF3</accession>
<name>A0AAD9ZDF3_9LECA</name>
<comment type="caution">
    <text evidence="8">The sequence shown here is derived from an EMBL/GenBank/DDBJ whole genome shotgun (WGS) entry which is preliminary data.</text>
</comment>
<keyword evidence="3 6" id="KW-1133">Transmembrane helix</keyword>
<dbReference type="Pfam" id="PF20684">
    <property type="entry name" value="Fung_rhodopsin"/>
    <property type="match status" value="1"/>
</dbReference>
<dbReference type="InterPro" id="IPR049326">
    <property type="entry name" value="Rhodopsin_dom_fungi"/>
</dbReference>